<gene>
    <name evidence="2" type="ORF">SAMN04490243_0872</name>
</gene>
<sequence>MKNSLFVSFYLKTLISAMVLILSTVTTVVPMSMIGVL</sequence>
<keyword evidence="3" id="KW-1185">Reference proteome</keyword>
<reference evidence="2 3" key="1">
    <citation type="submission" date="2016-10" db="EMBL/GenBank/DDBJ databases">
        <authorList>
            <person name="de Groot N.N."/>
        </authorList>
    </citation>
    <scope>NUCLEOTIDE SEQUENCE [LARGE SCALE GENOMIC DNA]</scope>
    <source>
        <strain evidence="2 3">DSM 21019</strain>
    </source>
</reference>
<dbReference type="AlphaFoldDB" id="A0A1I6FXP2"/>
<keyword evidence="1" id="KW-0472">Membrane</keyword>
<dbReference type="EMBL" id="FOYQ01000001">
    <property type="protein sequence ID" value="SFR34698.1"/>
    <property type="molecule type" value="Genomic_DNA"/>
</dbReference>
<accession>A0A1I6FXP2</accession>
<name>A0A1I6FXP2_9FLAO</name>
<evidence type="ECO:0000313" key="2">
    <source>
        <dbReference type="EMBL" id="SFR34698.1"/>
    </source>
</evidence>
<feature type="transmembrane region" description="Helical" evidence="1">
    <location>
        <begin position="14"/>
        <end position="36"/>
    </location>
</feature>
<proteinExistence type="predicted"/>
<keyword evidence="1" id="KW-1133">Transmembrane helix</keyword>
<evidence type="ECO:0000313" key="3">
    <source>
        <dbReference type="Proteomes" id="UP000199534"/>
    </source>
</evidence>
<protein>
    <submittedName>
        <fullName evidence="2">Uncharacterized protein</fullName>
    </submittedName>
</protein>
<keyword evidence="1" id="KW-0812">Transmembrane</keyword>
<dbReference type="Proteomes" id="UP000199534">
    <property type="component" value="Unassembled WGS sequence"/>
</dbReference>
<evidence type="ECO:0000256" key="1">
    <source>
        <dbReference type="SAM" id="Phobius"/>
    </source>
</evidence>
<organism evidence="2 3">
    <name type="scientific">Robiginitalea myxolifaciens</name>
    <dbReference type="NCBI Taxonomy" id="400055"/>
    <lineage>
        <taxon>Bacteria</taxon>
        <taxon>Pseudomonadati</taxon>
        <taxon>Bacteroidota</taxon>
        <taxon>Flavobacteriia</taxon>
        <taxon>Flavobacteriales</taxon>
        <taxon>Flavobacteriaceae</taxon>
        <taxon>Robiginitalea</taxon>
    </lineage>
</organism>